<comment type="catalytic activity">
    <reaction evidence="1">
        <text>Hydrolysis of terminal non-reducing N-acetyl-D-hexosamine residues in N-acetyl-beta-D-hexosaminides.</text>
        <dbReference type="EC" id="3.2.1.52"/>
    </reaction>
</comment>
<keyword evidence="4" id="KW-0378">Hydrolase</keyword>
<dbReference type="Gene3D" id="2.60.40.10">
    <property type="entry name" value="Immunoglobulins"/>
    <property type="match status" value="1"/>
</dbReference>
<name>A0ABR7M5J5_9BACT</name>
<feature type="domain" description="Chitobiase/beta-hexosaminidases N-terminal" evidence="8">
    <location>
        <begin position="37"/>
        <end position="193"/>
    </location>
</feature>
<dbReference type="Pfam" id="PF00728">
    <property type="entry name" value="Glyco_hydro_20"/>
    <property type="match status" value="1"/>
</dbReference>
<reference evidence="9 10" key="1">
    <citation type="submission" date="2016-07" db="EMBL/GenBank/DDBJ databases">
        <title>Genome analysis of Flavihumibacter stibioxidans YS-17.</title>
        <authorList>
            <person name="Shi K."/>
            <person name="Han Y."/>
            <person name="Wang G."/>
        </authorList>
    </citation>
    <scope>NUCLEOTIDE SEQUENCE [LARGE SCALE GENOMIC DNA]</scope>
    <source>
        <strain evidence="9 10">YS-17</strain>
    </source>
</reference>
<dbReference type="InterPro" id="IPR008965">
    <property type="entry name" value="CBM2/CBM3_carb-bd_dom_sf"/>
</dbReference>
<dbReference type="InterPro" id="IPR013783">
    <property type="entry name" value="Ig-like_fold"/>
</dbReference>
<evidence type="ECO:0000313" key="10">
    <source>
        <dbReference type="Proteomes" id="UP000765802"/>
    </source>
</evidence>
<dbReference type="PRINTS" id="PR00738">
    <property type="entry name" value="GLHYDRLASE20"/>
</dbReference>
<accession>A0ABR7M5J5</accession>
<dbReference type="EMBL" id="MBUA01000001">
    <property type="protein sequence ID" value="MBC6490290.1"/>
    <property type="molecule type" value="Genomic_DNA"/>
</dbReference>
<dbReference type="InterPro" id="IPR025705">
    <property type="entry name" value="Beta_hexosaminidase_sua/sub"/>
</dbReference>
<dbReference type="InterPro" id="IPR012291">
    <property type="entry name" value="CBM2_carb-bd_dom_sf"/>
</dbReference>
<evidence type="ECO:0000256" key="4">
    <source>
        <dbReference type="ARBA" id="ARBA00022801"/>
    </source>
</evidence>
<dbReference type="Pfam" id="PF02838">
    <property type="entry name" value="Glyco_hydro_20b"/>
    <property type="match status" value="1"/>
</dbReference>
<dbReference type="Pfam" id="PF03173">
    <property type="entry name" value="CHB_HEX"/>
    <property type="match status" value="1"/>
</dbReference>
<dbReference type="RefSeq" id="WP_187255607.1">
    <property type="nucleotide sequence ID" value="NZ_JBHULF010000006.1"/>
</dbReference>
<dbReference type="SUPFAM" id="SSF55545">
    <property type="entry name" value="beta-N-acetylhexosaminidase-like domain"/>
    <property type="match status" value="1"/>
</dbReference>
<proteinExistence type="inferred from homology"/>
<comment type="caution">
    <text evidence="9">The sequence shown here is derived from an EMBL/GenBank/DDBJ whole genome shotgun (WGS) entry which is preliminary data.</text>
</comment>
<evidence type="ECO:0000313" key="9">
    <source>
        <dbReference type="EMBL" id="MBC6490290.1"/>
    </source>
</evidence>
<dbReference type="PANTHER" id="PTHR22600">
    <property type="entry name" value="BETA-HEXOSAMINIDASE"/>
    <property type="match status" value="1"/>
</dbReference>
<evidence type="ECO:0000256" key="2">
    <source>
        <dbReference type="ARBA" id="ARBA00006285"/>
    </source>
</evidence>
<evidence type="ECO:0000256" key="5">
    <source>
        <dbReference type="ARBA" id="ARBA00023295"/>
    </source>
</evidence>
<dbReference type="Proteomes" id="UP000765802">
    <property type="component" value="Unassembled WGS sequence"/>
</dbReference>
<organism evidence="9 10">
    <name type="scientific">Flavihumibacter stibioxidans</name>
    <dbReference type="NCBI Taxonomy" id="1834163"/>
    <lineage>
        <taxon>Bacteria</taxon>
        <taxon>Pseudomonadati</taxon>
        <taxon>Bacteroidota</taxon>
        <taxon>Chitinophagia</taxon>
        <taxon>Chitinophagales</taxon>
        <taxon>Chitinophagaceae</taxon>
        <taxon>Flavihumibacter</taxon>
    </lineage>
</organism>
<dbReference type="InterPro" id="IPR015883">
    <property type="entry name" value="Glyco_hydro_20_cat"/>
</dbReference>
<dbReference type="Gene3D" id="2.60.40.290">
    <property type="match status" value="1"/>
</dbReference>
<dbReference type="SUPFAM" id="SSF49384">
    <property type="entry name" value="Carbohydrate-binding domain"/>
    <property type="match status" value="1"/>
</dbReference>
<protein>
    <recommendedName>
        <fullName evidence="3">beta-N-acetylhexosaminidase</fullName>
        <ecNumber evidence="3">3.2.1.52</ecNumber>
    </recommendedName>
    <alternativeName>
        <fullName evidence="6">Beta-N-acetylhexosaminidase</fullName>
    </alternativeName>
    <alternativeName>
        <fullName evidence="7">N-acetyl-beta-glucosaminidase</fullName>
    </alternativeName>
</protein>
<dbReference type="Pfam" id="PF03174">
    <property type="entry name" value="CHB_HEX_C"/>
    <property type="match status" value="1"/>
</dbReference>
<dbReference type="CDD" id="cd02847">
    <property type="entry name" value="E_set_Chitobiase_C"/>
    <property type="match status" value="1"/>
</dbReference>
<dbReference type="PANTHER" id="PTHR22600:SF57">
    <property type="entry name" value="BETA-N-ACETYLHEXOSAMINIDASE"/>
    <property type="match status" value="1"/>
</dbReference>
<gene>
    <name evidence="9" type="ORF">BC349_04905</name>
</gene>
<evidence type="ECO:0000256" key="1">
    <source>
        <dbReference type="ARBA" id="ARBA00001231"/>
    </source>
</evidence>
<keyword evidence="10" id="KW-1185">Reference proteome</keyword>
<dbReference type="EC" id="3.2.1.52" evidence="3"/>
<comment type="similarity">
    <text evidence="2">Belongs to the glycosyl hydrolase 20 family.</text>
</comment>
<dbReference type="SUPFAM" id="SSF51445">
    <property type="entry name" value="(Trans)glycosidases"/>
    <property type="match status" value="1"/>
</dbReference>
<dbReference type="InterPro" id="IPR004867">
    <property type="entry name" value="CHB_C_dom"/>
</dbReference>
<dbReference type="InterPro" id="IPR029018">
    <property type="entry name" value="Hex-like_dom2"/>
</dbReference>
<dbReference type="SMART" id="SM01081">
    <property type="entry name" value="CHB_HEX"/>
    <property type="match status" value="1"/>
</dbReference>
<dbReference type="InterPro" id="IPR017853">
    <property type="entry name" value="GH"/>
</dbReference>
<evidence type="ECO:0000256" key="3">
    <source>
        <dbReference type="ARBA" id="ARBA00012663"/>
    </source>
</evidence>
<evidence type="ECO:0000259" key="8">
    <source>
        <dbReference type="SMART" id="SM01081"/>
    </source>
</evidence>
<sequence>MTNPVILTLKRLYTTVIYFGLSVSVTNGQHKAVIAESRLVCEWTIDDRDSVPDPLFNLRNTGTEALRQSGWKIYFNSIKKPFLAGPDTAAYHLRQVNGDLFVLTAGKKFPVLHPGHASTIRIRIPGIRNYTELPAGFYIVFDASPEKGIPIKNISKENFSTEYSIAQATYRKNEQQVPVSYNQLSPVFPTPLKYTKGNGSFAITRNIPIISPQEFSNETALLVADLQSILGAVPGVRETGSGPAIYLRKGNQPKGGYHLKADKTGVHISASGPEGIFYGIQSLKSMFPAKVWKEHQNLIEIPEVDIEDAPRFGHRALLLDVARNFQSKDKILKLLDLLALYKLNVLHLHLIDDEGWRLEIPGLPELTEVGSRRGHSTDKFTMLPPSYGSGPDSTNPFGSGFYSRKDFIEILRYATARHIKVIPEIESPGHARAAIISMDARYYRYINQGMKKEAEQYLLRDIPDSSSYQSVQGWRDNVMNPAIPSTYRFISKVTGEIVKMYREAAAPIETIHMGGDEVPEGVWEKSPAVHQLLKENRSIGNSYDLWKYYFSKVNEILKSHAIKLYGWEEIGLKRIGKRKWVVDSTVADRKYQVDVWNNIIGTGAEDLAYRMANAGFRVVLSNVTNLYFDMASNASFFEHGMNWGGFVDIDKPFYFIPYNYYLTTVEDDLGRKVSPDVFNGKKSLNHSARQHIVGLQGALWSETITKEESFEYLLLPKLLGLAERAWAGDPAWTSQKDSILQGNEYRQAWSVFTSQIGLKEFARLDYYRGGFRYRIPEPGVECRNGLVMANVQYPGLIIRYTTDGSEPDASSPEYVEPLRKKGTIILKVFNQAGRSGKKVILKN</sequence>
<dbReference type="InterPro" id="IPR014756">
    <property type="entry name" value="Ig_E-set"/>
</dbReference>
<dbReference type="InterPro" id="IPR015882">
    <property type="entry name" value="HEX_bac_N"/>
</dbReference>
<dbReference type="Gene3D" id="3.30.379.10">
    <property type="entry name" value="Chitobiase/beta-hexosaminidase domain 2-like"/>
    <property type="match status" value="1"/>
</dbReference>
<keyword evidence="5" id="KW-0326">Glycosidase</keyword>
<evidence type="ECO:0000256" key="7">
    <source>
        <dbReference type="ARBA" id="ARBA00033000"/>
    </source>
</evidence>
<evidence type="ECO:0000256" key="6">
    <source>
        <dbReference type="ARBA" id="ARBA00030512"/>
    </source>
</evidence>
<dbReference type="Gene3D" id="3.20.20.80">
    <property type="entry name" value="Glycosidases"/>
    <property type="match status" value="1"/>
</dbReference>
<dbReference type="SUPFAM" id="SSF81296">
    <property type="entry name" value="E set domains"/>
    <property type="match status" value="1"/>
</dbReference>
<dbReference type="InterPro" id="IPR004866">
    <property type="entry name" value="CHB/HEX_N_dom"/>
</dbReference>